<protein>
    <submittedName>
        <fullName evidence="1">Uncharacterized protein</fullName>
    </submittedName>
</protein>
<evidence type="ECO:0000313" key="2">
    <source>
        <dbReference type="Proteomes" id="UP000681967"/>
    </source>
</evidence>
<sequence length="69" mass="7710">MALGCQQISDDILQHAQTQLEESIKQSNFALFVTYCEAGIPITPDLLYLACTSSDNVEIVDYLVKKDRT</sequence>
<dbReference type="AlphaFoldDB" id="A0A8S3BR31"/>
<proteinExistence type="predicted"/>
<gene>
    <name evidence="1" type="ORF">BYL167_LOCUS50228</name>
</gene>
<comment type="caution">
    <text evidence="1">The sequence shown here is derived from an EMBL/GenBank/DDBJ whole genome shotgun (WGS) entry which is preliminary data.</text>
</comment>
<accession>A0A8S3BR31</accession>
<name>A0A8S3BR31_9BILA</name>
<feature type="non-terminal residue" evidence="1">
    <location>
        <position position="69"/>
    </location>
</feature>
<dbReference type="Proteomes" id="UP000681967">
    <property type="component" value="Unassembled WGS sequence"/>
</dbReference>
<dbReference type="EMBL" id="CAJOBH010152655">
    <property type="protein sequence ID" value="CAF4851647.1"/>
    <property type="molecule type" value="Genomic_DNA"/>
</dbReference>
<organism evidence="1 2">
    <name type="scientific">Rotaria magnacalcarata</name>
    <dbReference type="NCBI Taxonomy" id="392030"/>
    <lineage>
        <taxon>Eukaryota</taxon>
        <taxon>Metazoa</taxon>
        <taxon>Spiralia</taxon>
        <taxon>Gnathifera</taxon>
        <taxon>Rotifera</taxon>
        <taxon>Eurotatoria</taxon>
        <taxon>Bdelloidea</taxon>
        <taxon>Philodinida</taxon>
        <taxon>Philodinidae</taxon>
        <taxon>Rotaria</taxon>
    </lineage>
</organism>
<reference evidence="1" key="1">
    <citation type="submission" date="2021-02" db="EMBL/GenBank/DDBJ databases">
        <authorList>
            <person name="Nowell W R."/>
        </authorList>
    </citation>
    <scope>NUCLEOTIDE SEQUENCE</scope>
</reference>
<evidence type="ECO:0000313" key="1">
    <source>
        <dbReference type="EMBL" id="CAF4851647.1"/>
    </source>
</evidence>